<dbReference type="EMBL" id="UOEF01000382">
    <property type="protein sequence ID" value="VAW03760.1"/>
    <property type="molecule type" value="Genomic_DNA"/>
</dbReference>
<proteinExistence type="predicted"/>
<accession>A0A3B0SHD6</accession>
<sequence length="195" mass="21204">MRLVGLLIINVPASCFQMTRKSGIDALIIGGGHNGLVCAYYLARTGMNVRILEARNVIGGAAVTEEFHPGFRNSTASYTVSLLQPKIIADMGLKAKGYKVIERPFSNFLPLGNGKYLLVGGGLEATQKELRRFSEKDAERLPAYYDMLETAASVLRDLALEIPPNVSGGASSLLAAIRQGRRFTKLSTLDQHHIL</sequence>
<protein>
    <submittedName>
        <fullName evidence="1">Beta-carotene ketolase</fullName>
    </submittedName>
</protein>
<dbReference type="Gene3D" id="3.50.50.60">
    <property type="entry name" value="FAD/NAD(P)-binding domain"/>
    <property type="match status" value="1"/>
</dbReference>
<dbReference type="InterPro" id="IPR036188">
    <property type="entry name" value="FAD/NAD-bd_sf"/>
</dbReference>
<dbReference type="PANTHER" id="PTHR10668">
    <property type="entry name" value="PHYTOENE DEHYDROGENASE"/>
    <property type="match status" value="1"/>
</dbReference>
<evidence type="ECO:0000313" key="1">
    <source>
        <dbReference type="EMBL" id="VAW03760.1"/>
    </source>
</evidence>
<reference evidence="1" key="1">
    <citation type="submission" date="2018-06" db="EMBL/GenBank/DDBJ databases">
        <authorList>
            <person name="Zhirakovskaya E."/>
        </authorList>
    </citation>
    <scope>NUCLEOTIDE SEQUENCE</scope>
</reference>
<gene>
    <name evidence="1" type="ORF">MNBD_ALPHA04-1958</name>
</gene>
<dbReference type="PANTHER" id="PTHR10668:SF103">
    <property type="entry name" value="PYRIDINE NUCLEOTIDE-DISULFIDE OXIDOREDUCTASE DOMAIN-CONTAINING PROTEIN 2"/>
    <property type="match status" value="1"/>
</dbReference>
<feature type="non-terminal residue" evidence="1">
    <location>
        <position position="195"/>
    </location>
</feature>
<dbReference type="SUPFAM" id="SSF51905">
    <property type="entry name" value="FAD/NAD(P)-binding domain"/>
    <property type="match status" value="1"/>
</dbReference>
<dbReference type="AlphaFoldDB" id="A0A3B0SHD6"/>
<dbReference type="Pfam" id="PF13450">
    <property type="entry name" value="NAD_binding_8"/>
    <property type="match status" value="1"/>
</dbReference>
<organism evidence="1">
    <name type="scientific">hydrothermal vent metagenome</name>
    <dbReference type="NCBI Taxonomy" id="652676"/>
    <lineage>
        <taxon>unclassified sequences</taxon>
        <taxon>metagenomes</taxon>
        <taxon>ecological metagenomes</taxon>
    </lineage>
</organism>
<name>A0A3B0SHD6_9ZZZZ</name>